<protein>
    <submittedName>
        <fullName evidence="1">Uncharacterized protein</fullName>
    </submittedName>
</protein>
<gene>
    <name evidence="1" type="ORF">RADP37_05557</name>
</gene>
<reference evidence="1" key="1">
    <citation type="submission" date="2017-12" db="EMBL/GenBank/DDBJ databases">
        <authorList>
            <person name="Martens C."/>
            <person name="Dahlstrom E."/>
            <person name="Barbian K."/>
            <person name="Sykora L."/>
            <person name="Ricklefs S."/>
            <person name="Bruno D."/>
            <person name="Anzick I."/>
            <person name="Myles I."/>
            <person name="Datta S.K."/>
        </authorList>
    </citation>
    <scope>NUCLEOTIDE SEQUENCE</scope>
    <source>
        <strain evidence="1">AD2</strain>
    </source>
</reference>
<organism evidence="1">
    <name type="scientific">Roseomonas mucosa</name>
    <dbReference type="NCBI Taxonomy" id="207340"/>
    <lineage>
        <taxon>Bacteria</taxon>
        <taxon>Pseudomonadati</taxon>
        <taxon>Pseudomonadota</taxon>
        <taxon>Alphaproteobacteria</taxon>
        <taxon>Acetobacterales</taxon>
        <taxon>Roseomonadaceae</taxon>
        <taxon>Roseomonas</taxon>
    </lineage>
</organism>
<dbReference type="EMBL" id="CP025189">
    <property type="protein sequence ID" value="AWV23112.1"/>
    <property type="molecule type" value="Genomic_DNA"/>
</dbReference>
<evidence type="ECO:0000313" key="1">
    <source>
        <dbReference type="EMBL" id="AWV23112.1"/>
    </source>
</evidence>
<name>A0A4Y1MYM9_9PROT</name>
<dbReference type="AlphaFoldDB" id="A0A4Y1MYM9"/>
<accession>A0A4Y1MYM9</accession>
<sequence>MPRRQVRAAPCHPWCREPVRDHCDDGPLEIATCDVPVGAADHAAAWWCVDFIPMAWEWAESKGSFRNRHLGMGCRPGRG</sequence>
<proteinExistence type="predicted"/>